<dbReference type="SMART" id="SM00091">
    <property type="entry name" value="PAS"/>
    <property type="match status" value="1"/>
</dbReference>
<dbReference type="SUPFAM" id="SSF52172">
    <property type="entry name" value="CheY-like"/>
    <property type="match status" value="1"/>
</dbReference>
<evidence type="ECO:0000313" key="5">
    <source>
        <dbReference type="EMBL" id="KAK7950989.1"/>
    </source>
</evidence>
<feature type="modified residue" description="4-aspartylphosphate" evidence="2">
    <location>
        <position position="911"/>
    </location>
</feature>
<dbReference type="SUPFAM" id="SSF55874">
    <property type="entry name" value="ATPase domain of HSP90 chaperone/DNA topoisomerase II/histidine kinase"/>
    <property type="match status" value="1"/>
</dbReference>
<dbReference type="NCBIfam" id="TIGR00229">
    <property type="entry name" value="sensory_box"/>
    <property type="match status" value="1"/>
</dbReference>
<dbReference type="PRINTS" id="PR00344">
    <property type="entry name" value="BCTRLSENSOR"/>
</dbReference>
<dbReference type="Pfam" id="PF00072">
    <property type="entry name" value="Response_reg"/>
    <property type="match status" value="1"/>
</dbReference>
<dbReference type="Pfam" id="PF02518">
    <property type="entry name" value="HATPase_c"/>
    <property type="match status" value="1"/>
</dbReference>
<dbReference type="Proteomes" id="UP001391051">
    <property type="component" value="Unassembled WGS sequence"/>
</dbReference>
<keyword evidence="1 2" id="KW-0597">Phosphoprotein</keyword>
<dbReference type="SUPFAM" id="SSF47384">
    <property type="entry name" value="Homodimeric domain of signal transducing histidine kinase"/>
    <property type="match status" value="1"/>
</dbReference>
<dbReference type="PANTHER" id="PTHR43719:SF30">
    <property type="entry name" value="TWO-COMPONENT SYSTEM RESPONSE REGULATOR"/>
    <property type="match status" value="1"/>
</dbReference>
<proteinExistence type="predicted"/>
<dbReference type="SUPFAM" id="SSF55785">
    <property type="entry name" value="PYP-like sensor domain (PAS domain)"/>
    <property type="match status" value="2"/>
</dbReference>
<dbReference type="CDD" id="cd00130">
    <property type="entry name" value="PAS"/>
    <property type="match status" value="1"/>
</dbReference>
<dbReference type="InterPro" id="IPR011006">
    <property type="entry name" value="CheY-like_superfamily"/>
</dbReference>
<dbReference type="InterPro" id="IPR001789">
    <property type="entry name" value="Sig_transdc_resp-reg_receiver"/>
</dbReference>
<evidence type="ECO:0000313" key="6">
    <source>
        <dbReference type="Proteomes" id="UP001391051"/>
    </source>
</evidence>
<dbReference type="InterPro" id="IPR000014">
    <property type="entry name" value="PAS"/>
</dbReference>
<organism evidence="5 6">
    <name type="scientific">Apiospora aurea</name>
    <dbReference type="NCBI Taxonomy" id="335848"/>
    <lineage>
        <taxon>Eukaryota</taxon>
        <taxon>Fungi</taxon>
        <taxon>Dikarya</taxon>
        <taxon>Ascomycota</taxon>
        <taxon>Pezizomycotina</taxon>
        <taxon>Sordariomycetes</taxon>
        <taxon>Xylariomycetidae</taxon>
        <taxon>Amphisphaeriales</taxon>
        <taxon>Apiosporaceae</taxon>
        <taxon>Apiospora</taxon>
    </lineage>
</organism>
<accession>A0ABR1QAK7</accession>
<dbReference type="Pfam" id="PF26131">
    <property type="entry name" value="PAS-like"/>
    <property type="match status" value="1"/>
</dbReference>
<dbReference type="Gene3D" id="3.30.450.20">
    <property type="entry name" value="PAS domain"/>
    <property type="match status" value="2"/>
</dbReference>
<keyword evidence="6" id="KW-1185">Reference proteome</keyword>
<dbReference type="CDD" id="cd17546">
    <property type="entry name" value="REC_hyHK_CKI1_RcsC-like"/>
    <property type="match status" value="1"/>
</dbReference>
<dbReference type="SMART" id="SM00448">
    <property type="entry name" value="REC"/>
    <property type="match status" value="1"/>
</dbReference>
<dbReference type="InterPro" id="IPR003661">
    <property type="entry name" value="HisK_dim/P_dom"/>
</dbReference>
<dbReference type="SMART" id="SM00387">
    <property type="entry name" value="HATPase_c"/>
    <property type="match status" value="1"/>
</dbReference>
<dbReference type="InterPro" id="IPR013656">
    <property type="entry name" value="PAS_4"/>
</dbReference>
<reference evidence="5 6" key="1">
    <citation type="submission" date="2023-01" db="EMBL/GenBank/DDBJ databases">
        <title>Analysis of 21 Apiospora genomes using comparative genomics revels a genus with tremendous synthesis potential of carbohydrate active enzymes and secondary metabolites.</title>
        <authorList>
            <person name="Sorensen T."/>
        </authorList>
    </citation>
    <scope>NUCLEOTIDE SEQUENCE [LARGE SCALE GENOMIC DNA]</scope>
    <source>
        <strain evidence="5 6">CBS 24483</strain>
    </source>
</reference>
<dbReference type="InterPro" id="IPR004358">
    <property type="entry name" value="Sig_transdc_His_kin-like_C"/>
</dbReference>
<evidence type="ECO:0000256" key="1">
    <source>
        <dbReference type="ARBA" id="ARBA00022553"/>
    </source>
</evidence>
<dbReference type="Gene3D" id="1.10.287.130">
    <property type="match status" value="1"/>
</dbReference>
<dbReference type="InterPro" id="IPR058846">
    <property type="entry name" value="PAS-like"/>
</dbReference>
<protein>
    <recommendedName>
        <fullName evidence="7">Histidine kinase</fullName>
    </recommendedName>
</protein>
<dbReference type="PROSITE" id="PS50110">
    <property type="entry name" value="RESPONSE_REGULATORY"/>
    <property type="match status" value="1"/>
</dbReference>
<dbReference type="GeneID" id="92076001"/>
<name>A0ABR1QAK7_9PEZI</name>
<dbReference type="InterPro" id="IPR036097">
    <property type="entry name" value="HisK_dim/P_sf"/>
</dbReference>
<dbReference type="Pfam" id="PF00512">
    <property type="entry name" value="HisKA"/>
    <property type="match status" value="1"/>
</dbReference>
<evidence type="ECO:0000256" key="2">
    <source>
        <dbReference type="PROSITE-ProRule" id="PRU00169"/>
    </source>
</evidence>
<evidence type="ECO:0000259" key="3">
    <source>
        <dbReference type="PROSITE" id="PS50109"/>
    </source>
</evidence>
<dbReference type="InterPro" id="IPR003594">
    <property type="entry name" value="HATPase_dom"/>
</dbReference>
<feature type="domain" description="Histidine kinase" evidence="3">
    <location>
        <begin position="527"/>
        <end position="807"/>
    </location>
</feature>
<dbReference type="EMBL" id="JAQQWE010000005">
    <property type="protein sequence ID" value="KAK7950989.1"/>
    <property type="molecule type" value="Genomic_DNA"/>
</dbReference>
<sequence>MGGRPVVGRAARQATSVEKNCCCSNCPSLRTSRCLDLNPNRLLFSDPRPSLPIRESKRPSHWRWSDLEAQWFRDPRDTRKSRAMLESSLPPPPWQDSTADPLTELPGTRQFLDADPRPTFIAPIDPSAPLSFGIYFANRAFRLDGLEEQVLRDTRTGKQFRAWAQTVAQWRPQYRFSGRIWSAFTISAKWKCIQATEATVAYQQRGLRPDRSLSTNDAPRKLEDASFYDARLTTLYKVIDMGEVGNFEYDTYGRLLRANESFYRQSLHPRDLALHQDFSFVDLVYPPDVELALFQWNNLTMGTPVTFEMRWKNAQYGIPHDEEVEDYQWTLCTCVPIRDNDGNVASIAGNTIDIGAQKRIQKQALQRAEALERARASERKFTRFALLAPVAIIVIDTSRRITYCNTRFFEMSNHPPTNEFKKMDWHNFVYEEDYPIVDRQWDTLISDQELKQAVFRLQRTWADGDGISRPVWVESSVIPEFEDDGTVASYLCVMTDISRFKWAEQVQKTRTEEALAAKRKHENFIDMTSHEMRNPLSAIIQSADSTIDSLKVVMAMISQSHPGDDRLVQQTDVEIKQCLDSLQTIVSCSLHQKRVVDDILTLSKMDSNLMAIAPVRVDVAQVISEAVHMFELECKKDGIDLIFIEDPSVKQMRAEYVMMDPSRTLQVLINLLTNAIKFTRDRPTRRIVVRLGGSAEPPSSDSSSGISYAAAPTESTGLLDNSEWGLGRPVYMWVSCQDTGCGMSSEEQGKLFTRFTQATPRTHIRYGGSGLGLFISKKLTELQGGSIGVRSEPDVGSTFTFFVATRIAPPPTPIKLSAAKDSPLNWPGTVEHDTRRKIGHLSVLIVEDNLVNQKVLSQQLRKAGCQVHVSDHGAEALEFLRKTSYWAAAKAGDSKRASSPPLIDLSVILMDIEMPVMDGLACTRKIRDCQESGEIIGHIPIMAVSANARSEQVSMARDSGMDDAISKPFRIPELMMKLETLVSGGGALLPANSTPGA</sequence>
<dbReference type="InterPro" id="IPR035965">
    <property type="entry name" value="PAS-like_dom_sf"/>
</dbReference>
<dbReference type="CDD" id="cd00082">
    <property type="entry name" value="HisKA"/>
    <property type="match status" value="1"/>
</dbReference>
<dbReference type="Pfam" id="PF08448">
    <property type="entry name" value="PAS_4"/>
    <property type="match status" value="1"/>
</dbReference>
<dbReference type="PROSITE" id="PS50109">
    <property type="entry name" value="HIS_KIN"/>
    <property type="match status" value="1"/>
</dbReference>
<dbReference type="Gene3D" id="3.30.565.10">
    <property type="entry name" value="Histidine kinase-like ATPase, C-terminal domain"/>
    <property type="match status" value="1"/>
</dbReference>
<comment type="caution">
    <text evidence="5">The sequence shown here is derived from an EMBL/GenBank/DDBJ whole genome shotgun (WGS) entry which is preliminary data.</text>
</comment>
<dbReference type="InterPro" id="IPR005467">
    <property type="entry name" value="His_kinase_dom"/>
</dbReference>
<dbReference type="InterPro" id="IPR050956">
    <property type="entry name" value="2C_system_His_kinase"/>
</dbReference>
<dbReference type="InterPro" id="IPR036890">
    <property type="entry name" value="HATPase_C_sf"/>
</dbReference>
<dbReference type="PANTHER" id="PTHR43719">
    <property type="entry name" value="TWO-COMPONENT HISTIDINE KINASE"/>
    <property type="match status" value="1"/>
</dbReference>
<feature type="domain" description="Response regulatory" evidence="4">
    <location>
        <begin position="842"/>
        <end position="982"/>
    </location>
</feature>
<dbReference type="Gene3D" id="3.40.50.2300">
    <property type="match status" value="1"/>
</dbReference>
<dbReference type="RefSeq" id="XP_066699051.1">
    <property type="nucleotide sequence ID" value="XM_066842939.1"/>
</dbReference>
<dbReference type="SMART" id="SM00388">
    <property type="entry name" value="HisKA"/>
    <property type="match status" value="1"/>
</dbReference>
<gene>
    <name evidence="5" type="ORF">PG986_006717</name>
</gene>
<evidence type="ECO:0000259" key="4">
    <source>
        <dbReference type="PROSITE" id="PS50110"/>
    </source>
</evidence>
<evidence type="ECO:0008006" key="7">
    <source>
        <dbReference type="Google" id="ProtNLM"/>
    </source>
</evidence>